<dbReference type="EMBL" id="UGNV01000001">
    <property type="protein sequence ID" value="STX29819.1"/>
    <property type="molecule type" value="Genomic_DNA"/>
</dbReference>
<gene>
    <name evidence="1" type="primary">StbD_2</name>
    <name evidence="1" type="ORF">NCTC13315_02374</name>
</gene>
<name>A0A378I3R4_9GAMM</name>
<proteinExistence type="predicted"/>
<organism evidence="1 2">
    <name type="scientific">Legionella beliardensis</name>
    <dbReference type="NCBI Taxonomy" id="91822"/>
    <lineage>
        <taxon>Bacteria</taxon>
        <taxon>Pseudomonadati</taxon>
        <taxon>Pseudomonadota</taxon>
        <taxon>Gammaproteobacteria</taxon>
        <taxon>Legionellales</taxon>
        <taxon>Legionellaceae</taxon>
        <taxon>Legionella</taxon>
    </lineage>
</organism>
<dbReference type="AlphaFoldDB" id="A0A378I3R4"/>
<sequence>MELLDDNELAKLVEHRLSSPFKSVKVDIDAL</sequence>
<evidence type="ECO:0000313" key="2">
    <source>
        <dbReference type="Proteomes" id="UP000254968"/>
    </source>
</evidence>
<reference evidence="1 2" key="1">
    <citation type="submission" date="2018-06" db="EMBL/GenBank/DDBJ databases">
        <authorList>
            <consortium name="Pathogen Informatics"/>
            <person name="Doyle S."/>
        </authorList>
    </citation>
    <scope>NUCLEOTIDE SEQUENCE [LARGE SCALE GENOMIC DNA]</scope>
    <source>
        <strain evidence="1 2">NCTC13315</strain>
    </source>
</reference>
<protein>
    <submittedName>
        <fullName evidence="1">Stability protein StbD</fullName>
    </submittedName>
</protein>
<evidence type="ECO:0000313" key="1">
    <source>
        <dbReference type="EMBL" id="STX29819.1"/>
    </source>
</evidence>
<dbReference type="Proteomes" id="UP000254968">
    <property type="component" value="Unassembled WGS sequence"/>
</dbReference>
<keyword evidence="2" id="KW-1185">Reference proteome</keyword>
<accession>A0A378I3R4</accession>